<feature type="transmembrane region" description="Helical" evidence="6">
    <location>
        <begin position="258"/>
        <end position="282"/>
    </location>
</feature>
<dbReference type="PROSITE" id="PS51257">
    <property type="entry name" value="PROKAR_LIPOPROTEIN"/>
    <property type="match status" value="1"/>
</dbReference>
<evidence type="ECO:0000256" key="3">
    <source>
        <dbReference type="ARBA" id="ARBA00022692"/>
    </source>
</evidence>
<gene>
    <name evidence="7" type="ORF">CRI88_02395</name>
</gene>
<feature type="transmembrane region" description="Helical" evidence="6">
    <location>
        <begin position="182"/>
        <end position="203"/>
    </location>
</feature>
<keyword evidence="4 6" id="KW-1133">Transmembrane helix</keyword>
<sequence>MKEIKIGAILSYITIGCTMLSSLIFTPIMISLLGQKEFGLYSLMIVLVGYLSILDLGLGNAIVRYIARNRAAADPTLEAALNGFFLKLFVGIGCLTLLIGFFLFSHVDIIFGQSLSGEQLEKARLMGFIMTISLAMQFPLGVFTSILQAYEKFIFIKLTTLLQVIVQPLTMLFFLLQGTDAVTLIYIIAIYNILFLLLDAIYCMKVLSIQFTFSLQNTTLIKEIFIYSFFIFITVIVDKIYWQTDQVLLGIFKGTEDVAIYAVAIQIVLIFMSLALAISGLFLPRISMLVTKEDGLVEINQLFVKVGAIQFLVVGYILGGFFLFGQEFLVLWLGQEFIAIYAIVLIIMVPFSIDLIQNLGLNVLKAKNLFKFRTILLIIVAVANIFVSIPAIYFYGKIGTAIVTACSLFIGNVVIMNMYYHKKIGLDIFRFWRTIGRLVLAFVVAICCSELLWELTNPSVTWLSISLSIFYYTLLAGISLFCIALTKKQKSKWLELFRKGGAIFWRPKS</sequence>
<organism evidence="7 8">
    <name type="scientific">Lysinibacillus fusiformis</name>
    <dbReference type="NCBI Taxonomy" id="28031"/>
    <lineage>
        <taxon>Bacteria</taxon>
        <taxon>Bacillati</taxon>
        <taxon>Bacillota</taxon>
        <taxon>Bacilli</taxon>
        <taxon>Bacillales</taxon>
        <taxon>Bacillaceae</taxon>
        <taxon>Lysinibacillus</taxon>
    </lineage>
</organism>
<comment type="caution">
    <text evidence="7">The sequence shown here is derived from an EMBL/GenBank/DDBJ whole genome shotgun (WGS) entry which is preliminary data.</text>
</comment>
<feature type="transmembrane region" description="Helical" evidence="6">
    <location>
        <begin position="125"/>
        <end position="147"/>
    </location>
</feature>
<feature type="transmembrane region" description="Helical" evidence="6">
    <location>
        <begin position="12"/>
        <end position="34"/>
    </location>
</feature>
<evidence type="ECO:0000256" key="6">
    <source>
        <dbReference type="SAM" id="Phobius"/>
    </source>
</evidence>
<comment type="subcellular location">
    <subcellularLocation>
        <location evidence="1">Cell membrane</location>
        <topology evidence="1">Multi-pass membrane protein</topology>
    </subcellularLocation>
</comment>
<protein>
    <submittedName>
        <fullName evidence="7">Polysaccharide biosynthesis protein</fullName>
    </submittedName>
</protein>
<evidence type="ECO:0000256" key="4">
    <source>
        <dbReference type="ARBA" id="ARBA00022989"/>
    </source>
</evidence>
<dbReference type="Pfam" id="PF01943">
    <property type="entry name" value="Polysacc_synt"/>
    <property type="match status" value="1"/>
</dbReference>
<dbReference type="EMBL" id="PDFK01000001">
    <property type="protein sequence ID" value="PKU53197.1"/>
    <property type="molecule type" value="Genomic_DNA"/>
</dbReference>
<name>A0A2I0V4F1_9BACI</name>
<feature type="transmembrane region" description="Helical" evidence="6">
    <location>
        <begin position="465"/>
        <end position="486"/>
    </location>
</feature>
<evidence type="ECO:0000256" key="1">
    <source>
        <dbReference type="ARBA" id="ARBA00004651"/>
    </source>
</evidence>
<dbReference type="PANTHER" id="PTHR30250:SF26">
    <property type="entry name" value="PSMA PROTEIN"/>
    <property type="match status" value="1"/>
</dbReference>
<feature type="transmembrane region" description="Helical" evidence="6">
    <location>
        <begin position="401"/>
        <end position="419"/>
    </location>
</feature>
<dbReference type="Proteomes" id="UP000234956">
    <property type="component" value="Unassembled WGS sequence"/>
</dbReference>
<feature type="transmembrane region" description="Helical" evidence="6">
    <location>
        <begin position="330"/>
        <end position="353"/>
    </location>
</feature>
<dbReference type="AlphaFoldDB" id="A0A2I0V4F1"/>
<feature type="transmembrane region" description="Helical" evidence="6">
    <location>
        <begin position="154"/>
        <end position="176"/>
    </location>
</feature>
<feature type="transmembrane region" description="Helical" evidence="6">
    <location>
        <begin position="431"/>
        <end position="453"/>
    </location>
</feature>
<dbReference type="InterPro" id="IPR002797">
    <property type="entry name" value="Polysacc_synth"/>
</dbReference>
<evidence type="ECO:0000256" key="5">
    <source>
        <dbReference type="ARBA" id="ARBA00023136"/>
    </source>
</evidence>
<evidence type="ECO:0000313" key="7">
    <source>
        <dbReference type="EMBL" id="PKU53197.1"/>
    </source>
</evidence>
<dbReference type="RefSeq" id="WP_089932019.1">
    <property type="nucleotide sequence ID" value="NZ_PDFK01000001.1"/>
</dbReference>
<evidence type="ECO:0000313" key="8">
    <source>
        <dbReference type="Proteomes" id="UP000234956"/>
    </source>
</evidence>
<dbReference type="InterPro" id="IPR050833">
    <property type="entry name" value="Poly_Biosynth_Transport"/>
</dbReference>
<feature type="transmembrane region" description="Helical" evidence="6">
    <location>
        <begin position="224"/>
        <end position="242"/>
    </location>
</feature>
<evidence type="ECO:0000256" key="2">
    <source>
        <dbReference type="ARBA" id="ARBA00022475"/>
    </source>
</evidence>
<dbReference type="GO" id="GO:0005886">
    <property type="term" value="C:plasma membrane"/>
    <property type="evidence" value="ECO:0007669"/>
    <property type="project" value="UniProtKB-SubCell"/>
</dbReference>
<proteinExistence type="predicted"/>
<keyword evidence="3 6" id="KW-0812">Transmembrane</keyword>
<accession>A0A2I0V4F1</accession>
<feature type="transmembrane region" description="Helical" evidence="6">
    <location>
        <begin position="302"/>
        <end position="324"/>
    </location>
</feature>
<feature type="transmembrane region" description="Helical" evidence="6">
    <location>
        <begin position="374"/>
        <end position="395"/>
    </location>
</feature>
<reference evidence="7 8" key="1">
    <citation type="submission" date="2017-10" db="EMBL/GenBank/DDBJ databases">
        <title>Draft genome of Lysinibacillus fusiformis strain Juneja, a laboratory-derived pathogen of Drosophila melanogaster.</title>
        <authorList>
            <person name="Smith B.R."/>
            <person name="Unckless R.L."/>
        </authorList>
    </citation>
    <scope>NUCLEOTIDE SEQUENCE [LARGE SCALE GENOMIC DNA]</scope>
    <source>
        <strain evidence="7 8">Juneja</strain>
    </source>
</reference>
<keyword evidence="5 6" id="KW-0472">Membrane</keyword>
<dbReference type="PANTHER" id="PTHR30250">
    <property type="entry name" value="PST FAMILY PREDICTED COLANIC ACID TRANSPORTER"/>
    <property type="match status" value="1"/>
</dbReference>
<feature type="transmembrane region" description="Helical" evidence="6">
    <location>
        <begin position="84"/>
        <end position="105"/>
    </location>
</feature>
<feature type="transmembrane region" description="Helical" evidence="6">
    <location>
        <begin position="40"/>
        <end position="63"/>
    </location>
</feature>
<keyword evidence="2" id="KW-1003">Cell membrane</keyword>